<organism evidence="1 2">
    <name type="scientific">Chryseobacterium tructae</name>
    <dbReference type="NCBI Taxonomy" id="1037380"/>
    <lineage>
        <taxon>Bacteria</taxon>
        <taxon>Pseudomonadati</taxon>
        <taxon>Bacteroidota</taxon>
        <taxon>Flavobacteriia</taxon>
        <taxon>Flavobacteriales</taxon>
        <taxon>Weeksellaceae</taxon>
        <taxon>Chryseobacterium group</taxon>
        <taxon>Chryseobacterium</taxon>
    </lineage>
</organism>
<comment type="caution">
    <text evidence="1">The sequence shown here is derived from an EMBL/GenBank/DDBJ whole genome shotgun (WGS) entry which is preliminary data.</text>
</comment>
<dbReference type="Proteomes" id="UP001595735">
    <property type="component" value="Unassembled WGS sequence"/>
</dbReference>
<evidence type="ECO:0000313" key="2">
    <source>
        <dbReference type="Proteomes" id="UP001595735"/>
    </source>
</evidence>
<name>A0ABV7XVA9_9FLAO</name>
<gene>
    <name evidence="1" type="ORF">ACFONJ_12680</name>
</gene>
<keyword evidence="2" id="KW-1185">Reference proteome</keyword>
<accession>A0ABV7XVA9</accession>
<reference evidence="2" key="1">
    <citation type="journal article" date="2019" name="Int. J. Syst. Evol. Microbiol.">
        <title>The Global Catalogue of Microorganisms (GCM) 10K type strain sequencing project: providing services to taxonomists for standard genome sequencing and annotation.</title>
        <authorList>
            <consortium name="The Broad Institute Genomics Platform"/>
            <consortium name="The Broad Institute Genome Sequencing Center for Infectious Disease"/>
            <person name="Wu L."/>
            <person name="Ma J."/>
        </authorList>
    </citation>
    <scope>NUCLEOTIDE SEQUENCE [LARGE SCALE GENOMIC DNA]</scope>
    <source>
        <strain evidence="2">CECT 7798</strain>
    </source>
</reference>
<proteinExistence type="predicted"/>
<sequence length="56" mass="6289">MIPHHLSLICKTGLPCPRSGIWESMGNFKTTCPISKGSKMPDYCGEKIKWILIRAI</sequence>
<dbReference type="EMBL" id="JBHRYO010000002">
    <property type="protein sequence ID" value="MFC3756827.1"/>
    <property type="molecule type" value="Genomic_DNA"/>
</dbReference>
<protein>
    <submittedName>
        <fullName evidence="1">Uncharacterized protein</fullName>
    </submittedName>
</protein>
<evidence type="ECO:0000313" key="1">
    <source>
        <dbReference type="EMBL" id="MFC3756827.1"/>
    </source>
</evidence>
<dbReference type="RefSeq" id="WP_164464497.1">
    <property type="nucleotide sequence ID" value="NZ_JAUFQR010000001.1"/>
</dbReference>